<dbReference type="PANTHER" id="PTHR32114:SF2">
    <property type="entry name" value="ABC TRANSPORTER ABCH.3"/>
    <property type="match status" value="1"/>
</dbReference>
<dbReference type="SUPFAM" id="SSF56300">
    <property type="entry name" value="Metallo-dependent phosphatases"/>
    <property type="match status" value="1"/>
</dbReference>
<dbReference type="EMBL" id="MN739666">
    <property type="protein sequence ID" value="QHT19451.1"/>
    <property type="molecule type" value="Genomic_DNA"/>
</dbReference>
<dbReference type="InterPro" id="IPR038729">
    <property type="entry name" value="Rad50/SbcC_AAA"/>
</dbReference>
<dbReference type="InterPro" id="IPR029052">
    <property type="entry name" value="Metallo-depent_PP-like"/>
</dbReference>
<sequence length="1473" mass="165127">MSINFHSRSLQTDLMYIFPPKNISGIRKRKLMNPFTSPSQSDKMAYKRILHLSDVHIRMGDTQQARYDEYVTVIDRLLQQFATYDADTTLIVVTGDLFHDKSKLGPCAHLLATRLLSGLSRMKTLVIRGNHDYRQDQPDEPDLIKPFLNDLPIDYLDETGQWQFGNVEFGLVAVQETLVRGAGGGIVSTLPDFPTPSPVDDETTHRIALFHGSVGGAKLQNGMDVEDRNNYPLAWFAGYDIIMLGDIHVQQVHRAKALPVSEFNSKETKNVYKTGSYTLDTTKSPWGYAGSLVQQNFGESLWGHGFVEWDLESNVATSYHVRNDYGMVLVALDEQSNPCVKFRVGRNVQHLLLKTVQSMGWFPKNVSLRFSMNARNDITEIQTTFERAGIAVRDTGFADENVTADVSTAATAAATAAIMTDLSDLNSTQTWIRFFEEQGVSQAQGVSQGQDQEEWSKWVTHPHLLLMQGSALPDLIATKVKERNTRIEKTVDAYTQHREQKAPIRLFRIHYIEFANLLCYGPGNYINFDTFVKQVCLLNGNNGAGKSAALEIICIALFGEVFPSRGNKSNSAAIINQHKPKHESAHTKICFSLNGKSYWINRVFEAAQKDPRHLQQKTIWLADAETGEQIRVNANMVDEWVRTNIGPFSQFLLTTIMSQANDSDFFAMSPGDQKRIIDSLLNLTVCEDYASILKEAALGYNYILDQITVFEAGHKSTSSLAASVAKPDTELAAMTERLVAAKADATALETQLTEAKTGLSDVAANVFQHPLNHYEIEARQLSTEEAPESDLATLKSEKAVARDRMAVLRSKRFQASPNPVKPLYDFDTAERKLLSLRNERQSTYKARLYDSKAEATWRGRYDTWREVNPNLTTELSLKEAEKEARTARLALADYDLADPDAVPDPVSERVLLGLQKTHEELTAKQSTLEVELRVLEREQAALAKNLTPQAQAEIKAYKQALKQVQTLFGCEPQEAKTQLDSAATILGKQERVDAQIKQTKADLKELVSVVYSESCKACKVNPYRIKQTELESRLVALKETSDDLEDRFSECFPCATTDDYDQLTTVHADLVAKSTDRLKLLLTQQQRQKALTADLVAGNAQIATILEQLEDNDYTGQLSANEYHEARRELQRTALIAEAARYAEEEQEWAEAKKQSELDRKIAEAEQQAVAAYLVETNALEKTLNKLDQMIQAHEAAARAQIRLAEIAKIRQAYPHWLHQVALEAKLKPLQNEIASTEAALHQAIQIQQKLAETQSITQQLAVYKNYLIDRHATITVMAEKFKLYSDWLYPNKVKPMLENAVNSVLRSIPLPRPISFVAEWEEGHASWYVQDGTSRPPFEKASGAQRFFVSLALRLAFSRMGTSNMVNGQIFLDEGFTACDAETMEHIPGLLRSMLQQMEHLQTIFIVSHLDTLKSAATTQIRITRGAQNSSLMVGERIQTIKPVKPTAAADAPPPKKRGRPPKAIQVADPVE</sequence>
<evidence type="ECO:0000256" key="2">
    <source>
        <dbReference type="SAM" id="MobiDB-lite"/>
    </source>
</evidence>
<dbReference type="SUPFAM" id="SSF52540">
    <property type="entry name" value="P-loop containing nucleoside triphosphate hydrolases"/>
    <property type="match status" value="1"/>
</dbReference>
<evidence type="ECO:0000256" key="1">
    <source>
        <dbReference type="SAM" id="Coils"/>
    </source>
</evidence>
<evidence type="ECO:0000259" key="4">
    <source>
        <dbReference type="Pfam" id="PF13476"/>
    </source>
</evidence>
<dbReference type="GO" id="GO:0006302">
    <property type="term" value="P:double-strand break repair"/>
    <property type="evidence" value="ECO:0007669"/>
    <property type="project" value="InterPro"/>
</dbReference>
<feature type="domain" description="Calcineurin-like phosphoesterase" evidence="3">
    <location>
        <begin position="48"/>
        <end position="249"/>
    </location>
</feature>
<evidence type="ECO:0000313" key="5">
    <source>
        <dbReference type="EMBL" id="QHT19451.1"/>
    </source>
</evidence>
<dbReference type="Pfam" id="PF00149">
    <property type="entry name" value="Metallophos"/>
    <property type="match status" value="1"/>
</dbReference>
<organism evidence="5">
    <name type="scientific">viral metagenome</name>
    <dbReference type="NCBI Taxonomy" id="1070528"/>
    <lineage>
        <taxon>unclassified sequences</taxon>
        <taxon>metagenomes</taxon>
        <taxon>organismal metagenomes</taxon>
    </lineage>
</organism>
<dbReference type="InterPro" id="IPR004843">
    <property type="entry name" value="Calcineurin-like_PHP"/>
</dbReference>
<proteinExistence type="predicted"/>
<dbReference type="Gene3D" id="3.60.21.10">
    <property type="match status" value="1"/>
</dbReference>
<protein>
    <submittedName>
        <fullName evidence="5">Uncharacterized protein</fullName>
    </submittedName>
</protein>
<keyword evidence="1" id="KW-0175">Coiled coil</keyword>
<dbReference type="PANTHER" id="PTHR32114">
    <property type="entry name" value="ABC TRANSPORTER ABCH.3"/>
    <property type="match status" value="1"/>
</dbReference>
<dbReference type="Pfam" id="PF13476">
    <property type="entry name" value="AAA_23"/>
    <property type="match status" value="1"/>
</dbReference>
<dbReference type="GO" id="GO:0016887">
    <property type="term" value="F:ATP hydrolysis activity"/>
    <property type="evidence" value="ECO:0007669"/>
    <property type="project" value="InterPro"/>
</dbReference>
<accession>A0A6C0DSE6</accession>
<reference evidence="5" key="1">
    <citation type="journal article" date="2020" name="Nature">
        <title>Giant virus diversity and host interactions through global metagenomics.</title>
        <authorList>
            <person name="Schulz F."/>
            <person name="Roux S."/>
            <person name="Paez-Espino D."/>
            <person name="Jungbluth S."/>
            <person name="Walsh D.A."/>
            <person name="Denef V.J."/>
            <person name="McMahon K.D."/>
            <person name="Konstantinidis K.T."/>
            <person name="Eloe-Fadrosh E.A."/>
            <person name="Kyrpides N.C."/>
            <person name="Woyke T."/>
        </authorList>
    </citation>
    <scope>NUCLEOTIDE SEQUENCE</scope>
    <source>
        <strain evidence="5">GVMAG-M-3300023174-57</strain>
    </source>
</reference>
<name>A0A6C0DSE6_9ZZZZ</name>
<feature type="domain" description="Rad50/SbcC-type AAA" evidence="4">
    <location>
        <begin position="515"/>
        <end position="668"/>
    </location>
</feature>
<evidence type="ECO:0000259" key="3">
    <source>
        <dbReference type="Pfam" id="PF00149"/>
    </source>
</evidence>
<dbReference type="InterPro" id="IPR027417">
    <property type="entry name" value="P-loop_NTPase"/>
</dbReference>
<dbReference type="Gene3D" id="3.40.50.300">
    <property type="entry name" value="P-loop containing nucleotide triphosphate hydrolases"/>
    <property type="match status" value="2"/>
</dbReference>
<feature type="coiled-coil region" evidence="1">
    <location>
        <begin position="877"/>
        <end position="938"/>
    </location>
</feature>
<feature type="region of interest" description="Disordered" evidence="2">
    <location>
        <begin position="1444"/>
        <end position="1473"/>
    </location>
</feature>